<evidence type="ECO:0000313" key="2">
    <source>
        <dbReference type="EMBL" id="GAY75718.1"/>
    </source>
</evidence>
<dbReference type="SUPFAM" id="SSF52440">
    <property type="entry name" value="PreATP-grasp domain"/>
    <property type="match status" value="1"/>
</dbReference>
<dbReference type="GO" id="GO:0004637">
    <property type="term" value="F:phosphoribosylamine-glycine ligase activity"/>
    <property type="evidence" value="ECO:0007669"/>
    <property type="project" value="InterPro"/>
</dbReference>
<reference evidence="2 3" key="1">
    <citation type="submission" date="2017-11" db="EMBL/GenBank/DDBJ databases">
        <title>Draft Genome Sequence of Sporolactobacillus inulinus NBRC 111894 Isolated from Koso, a Japanese Sugar-Vegetable Fermented Beverage.</title>
        <authorList>
            <person name="Chiou T.Y."/>
            <person name="Oshima K."/>
            <person name="Suda W."/>
            <person name="Hattori M."/>
            <person name="Takahashi T."/>
        </authorList>
    </citation>
    <scope>NUCLEOTIDE SEQUENCE [LARGE SCALE GENOMIC DNA]</scope>
    <source>
        <strain evidence="2 3">NBRC111894</strain>
    </source>
</reference>
<accession>A0A4Y1ZA74</accession>
<organism evidence="2 3">
    <name type="scientific">Sporolactobacillus inulinus</name>
    <dbReference type="NCBI Taxonomy" id="2078"/>
    <lineage>
        <taxon>Bacteria</taxon>
        <taxon>Bacillati</taxon>
        <taxon>Bacillota</taxon>
        <taxon>Bacilli</taxon>
        <taxon>Bacillales</taxon>
        <taxon>Sporolactobacillaceae</taxon>
        <taxon>Sporolactobacillus</taxon>
    </lineage>
</organism>
<dbReference type="EMBL" id="BEXB01000007">
    <property type="protein sequence ID" value="GAY75718.1"/>
    <property type="molecule type" value="Genomic_DNA"/>
</dbReference>
<proteinExistence type="predicted"/>
<dbReference type="Pfam" id="PF02844">
    <property type="entry name" value="GARS_N"/>
    <property type="match status" value="1"/>
</dbReference>
<name>A0A4Y1ZA74_9BACL</name>
<evidence type="ECO:0000313" key="3">
    <source>
        <dbReference type="Proteomes" id="UP000319716"/>
    </source>
</evidence>
<dbReference type="AlphaFoldDB" id="A0A4Y1ZA74"/>
<dbReference type="InterPro" id="IPR016185">
    <property type="entry name" value="PreATP-grasp_dom_sf"/>
</dbReference>
<comment type="caution">
    <text evidence="2">The sequence shown here is derived from an EMBL/GenBank/DDBJ whole genome shotgun (WGS) entry which is preliminary data.</text>
</comment>
<dbReference type="GO" id="GO:0009113">
    <property type="term" value="P:purine nucleobase biosynthetic process"/>
    <property type="evidence" value="ECO:0007669"/>
    <property type="project" value="InterPro"/>
</dbReference>
<sequence length="47" mass="5033">MNVLIVGGGGREHAMAWKASQSKLVDQVTLHRAATAYRLLPNACPSI</sequence>
<dbReference type="Proteomes" id="UP000319716">
    <property type="component" value="Unassembled WGS sequence"/>
</dbReference>
<protein>
    <recommendedName>
        <fullName evidence="1">Phosphoribosylglycinamide synthetase N-terminal domain-containing protein</fullName>
    </recommendedName>
</protein>
<dbReference type="InterPro" id="IPR020562">
    <property type="entry name" value="PRibGlycinamide_synth_N"/>
</dbReference>
<evidence type="ECO:0000259" key="1">
    <source>
        <dbReference type="Pfam" id="PF02844"/>
    </source>
</evidence>
<gene>
    <name evidence="2" type="ORF">NBRC111894_1272</name>
</gene>
<feature type="domain" description="Phosphoribosylglycinamide synthetase N-terminal" evidence="1">
    <location>
        <begin position="1"/>
        <end position="32"/>
    </location>
</feature>
<dbReference type="Gene3D" id="3.40.50.20">
    <property type="match status" value="1"/>
</dbReference>